<name>T1ITU5_STRMM</name>
<dbReference type="EMBL" id="JH431501">
    <property type="status" value="NOT_ANNOTATED_CDS"/>
    <property type="molecule type" value="Genomic_DNA"/>
</dbReference>
<dbReference type="AlphaFoldDB" id="T1ITU5"/>
<proteinExistence type="predicted"/>
<evidence type="ECO:0000313" key="1">
    <source>
        <dbReference type="EnsemblMetazoa" id="SMAR004553-PA"/>
    </source>
</evidence>
<dbReference type="HOGENOM" id="CLU_1789295_0_0_1"/>
<dbReference type="EnsemblMetazoa" id="SMAR004553-RA">
    <property type="protein sequence ID" value="SMAR004553-PA"/>
    <property type="gene ID" value="SMAR004553"/>
</dbReference>
<sequence length="145" mass="16376">MDLLAGKKLQRKKEKELVDIESAEALKGVEIVEMREFIQSCHGEWLAVPFDQEVLSLSLNEMALTFLDVNNFVGKYGVECIPELIIFKGSQLVTKEGRWDIELKKGQCFDSWKSGKRATTEDEVNKFVEVEDDAPISLQGIPAVK</sequence>
<reference evidence="1" key="2">
    <citation type="submission" date="2015-02" db="UniProtKB">
        <authorList>
            <consortium name="EnsemblMetazoa"/>
        </authorList>
    </citation>
    <scope>IDENTIFICATION</scope>
</reference>
<evidence type="ECO:0008006" key="3">
    <source>
        <dbReference type="Google" id="ProtNLM"/>
    </source>
</evidence>
<dbReference type="Proteomes" id="UP000014500">
    <property type="component" value="Unassembled WGS sequence"/>
</dbReference>
<dbReference type="PhylomeDB" id="T1ITU5"/>
<accession>T1ITU5</accession>
<organism evidence="1 2">
    <name type="scientific">Strigamia maritima</name>
    <name type="common">European centipede</name>
    <name type="synonym">Geophilus maritimus</name>
    <dbReference type="NCBI Taxonomy" id="126957"/>
    <lineage>
        <taxon>Eukaryota</taxon>
        <taxon>Metazoa</taxon>
        <taxon>Ecdysozoa</taxon>
        <taxon>Arthropoda</taxon>
        <taxon>Myriapoda</taxon>
        <taxon>Chilopoda</taxon>
        <taxon>Pleurostigmophora</taxon>
        <taxon>Geophilomorpha</taxon>
        <taxon>Linotaeniidae</taxon>
        <taxon>Strigamia</taxon>
    </lineage>
</organism>
<keyword evidence="2" id="KW-1185">Reference proteome</keyword>
<evidence type="ECO:0000313" key="2">
    <source>
        <dbReference type="Proteomes" id="UP000014500"/>
    </source>
</evidence>
<dbReference type="Gene3D" id="3.40.30.10">
    <property type="entry name" value="Glutaredoxin"/>
    <property type="match status" value="1"/>
</dbReference>
<reference evidence="2" key="1">
    <citation type="submission" date="2011-05" db="EMBL/GenBank/DDBJ databases">
        <authorList>
            <person name="Richards S.R."/>
            <person name="Qu J."/>
            <person name="Jiang H."/>
            <person name="Jhangiani S.N."/>
            <person name="Agravi P."/>
            <person name="Goodspeed R."/>
            <person name="Gross S."/>
            <person name="Mandapat C."/>
            <person name="Jackson L."/>
            <person name="Mathew T."/>
            <person name="Pu L."/>
            <person name="Thornton R."/>
            <person name="Saada N."/>
            <person name="Wilczek-Boney K.B."/>
            <person name="Lee S."/>
            <person name="Kovar C."/>
            <person name="Wu Y."/>
            <person name="Scherer S.E."/>
            <person name="Worley K.C."/>
            <person name="Muzny D.M."/>
            <person name="Gibbs R."/>
        </authorList>
    </citation>
    <scope>NUCLEOTIDE SEQUENCE</scope>
    <source>
        <strain evidence="2">Brora</strain>
    </source>
</reference>
<protein>
    <recommendedName>
        <fullName evidence="3">Thioredoxin domain-containing protein</fullName>
    </recommendedName>
</protein>